<gene>
    <name evidence="2" type="ORF">EYF80_046753</name>
</gene>
<accession>A0A4Z2FQT1</accession>
<sequence>MEQQMEGGRRRESSTRSTNLDVWSATSGSEPLQLQLEPPHGASCSAPAADGFPAAPCRTVLWTHSDVNTGPRGAAHSFTRHEKTLRGDVSSHTLQRAAQMAAVRNVIIRNLSAAIRKDFSPLAHKRFCRNR</sequence>
<protein>
    <submittedName>
        <fullName evidence="2">Uncharacterized protein</fullName>
    </submittedName>
</protein>
<evidence type="ECO:0000256" key="1">
    <source>
        <dbReference type="SAM" id="MobiDB-lite"/>
    </source>
</evidence>
<evidence type="ECO:0000313" key="2">
    <source>
        <dbReference type="EMBL" id="TNN43074.1"/>
    </source>
</evidence>
<dbReference type="EMBL" id="SRLO01000993">
    <property type="protein sequence ID" value="TNN43074.1"/>
    <property type="molecule type" value="Genomic_DNA"/>
</dbReference>
<keyword evidence="3" id="KW-1185">Reference proteome</keyword>
<dbReference type="Proteomes" id="UP000314294">
    <property type="component" value="Unassembled WGS sequence"/>
</dbReference>
<feature type="region of interest" description="Disordered" evidence="1">
    <location>
        <begin position="1"/>
        <end position="49"/>
    </location>
</feature>
<reference evidence="2 3" key="1">
    <citation type="submission" date="2019-03" db="EMBL/GenBank/DDBJ databases">
        <title>First draft genome of Liparis tanakae, snailfish: a comprehensive survey of snailfish specific genes.</title>
        <authorList>
            <person name="Kim W."/>
            <person name="Song I."/>
            <person name="Jeong J.-H."/>
            <person name="Kim D."/>
            <person name="Kim S."/>
            <person name="Ryu S."/>
            <person name="Song J.Y."/>
            <person name="Lee S.K."/>
        </authorList>
    </citation>
    <scope>NUCLEOTIDE SEQUENCE [LARGE SCALE GENOMIC DNA]</scope>
    <source>
        <tissue evidence="2">Muscle</tissue>
    </source>
</reference>
<organism evidence="2 3">
    <name type="scientific">Liparis tanakae</name>
    <name type="common">Tanaka's snailfish</name>
    <dbReference type="NCBI Taxonomy" id="230148"/>
    <lineage>
        <taxon>Eukaryota</taxon>
        <taxon>Metazoa</taxon>
        <taxon>Chordata</taxon>
        <taxon>Craniata</taxon>
        <taxon>Vertebrata</taxon>
        <taxon>Euteleostomi</taxon>
        <taxon>Actinopterygii</taxon>
        <taxon>Neopterygii</taxon>
        <taxon>Teleostei</taxon>
        <taxon>Neoteleostei</taxon>
        <taxon>Acanthomorphata</taxon>
        <taxon>Eupercaria</taxon>
        <taxon>Perciformes</taxon>
        <taxon>Cottioidei</taxon>
        <taxon>Cottales</taxon>
        <taxon>Liparidae</taxon>
        <taxon>Liparis</taxon>
    </lineage>
</organism>
<evidence type="ECO:0000313" key="3">
    <source>
        <dbReference type="Proteomes" id="UP000314294"/>
    </source>
</evidence>
<comment type="caution">
    <text evidence="2">The sequence shown here is derived from an EMBL/GenBank/DDBJ whole genome shotgun (WGS) entry which is preliminary data.</text>
</comment>
<proteinExistence type="predicted"/>
<name>A0A4Z2FQT1_9TELE</name>
<dbReference type="AlphaFoldDB" id="A0A4Z2FQT1"/>
<feature type="compositionally biased region" description="Polar residues" evidence="1">
    <location>
        <begin position="19"/>
        <end position="32"/>
    </location>
</feature>